<dbReference type="STRING" id="37658.SAMN05661086_03069"/>
<evidence type="ECO:0000313" key="7">
    <source>
        <dbReference type="EMBL" id="SFR98830.1"/>
    </source>
</evidence>
<sequence>MEILKELLILIIGFFLLIKGADWFVDGASKIADKFHIPQLVIGLTIVAFGTSAPEAAVGLAASANGNADIALGNVVGSNILNILLILGITSLILPLSIQKSTLFFEVPFVIAISAVLLFLGKNGNQLSTMDGVVLWVLFIIFFIYLIQLSRKNNGAADDIPAANKNDSFFKLIIITIIGLISIVAGSKFTVSSASALASIMGLSERFIGLTIVAFGTSLPELITSIMAARKGKDEIAIGNVVGSNIFNILFILGTTSLLFPINYAQGFIFDNIICILSVLLLWLCVFKTKKLGRIGGGIMVICYIAYFINIL</sequence>
<comment type="subcellular location">
    <subcellularLocation>
        <location evidence="1">Membrane</location>
        <topology evidence="1">Multi-pass membrane protein</topology>
    </subcellularLocation>
</comment>
<evidence type="ECO:0000256" key="3">
    <source>
        <dbReference type="ARBA" id="ARBA00022989"/>
    </source>
</evidence>
<protein>
    <submittedName>
        <fullName evidence="7">Cation:H+ antiporter</fullName>
    </submittedName>
</protein>
<evidence type="ECO:0000313" key="8">
    <source>
        <dbReference type="Proteomes" id="UP000199659"/>
    </source>
</evidence>
<evidence type="ECO:0000256" key="4">
    <source>
        <dbReference type="ARBA" id="ARBA00023136"/>
    </source>
</evidence>
<gene>
    <name evidence="7" type="ORF">SAMN05661086_03069</name>
</gene>
<feature type="transmembrane region" description="Helical" evidence="5">
    <location>
        <begin position="6"/>
        <end position="25"/>
    </location>
</feature>
<feature type="transmembrane region" description="Helical" evidence="5">
    <location>
        <begin position="127"/>
        <end position="147"/>
    </location>
</feature>
<feature type="domain" description="Sodium/calcium exchanger membrane region" evidence="6">
    <location>
        <begin position="7"/>
        <end position="147"/>
    </location>
</feature>
<keyword evidence="4 5" id="KW-0472">Membrane</keyword>
<dbReference type="Gene3D" id="1.20.1420.30">
    <property type="entry name" value="NCX, central ion-binding region"/>
    <property type="match status" value="1"/>
</dbReference>
<evidence type="ECO:0000259" key="6">
    <source>
        <dbReference type="Pfam" id="PF01699"/>
    </source>
</evidence>
<evidence type="ECO:0000256" key="1">
    <source>
        <dbReference type="ARBA" id="ARBA00004141"/>
    </source>
</evidence>
<feature type="transmembrane region" description="Helical" evidence="5">
    <location>
        <begin position="103"/>
        <end position="121"/>
    </location>
</feature>
<feature type="transmembrane region" description="Helical" evidence="5">
    <location>
        <begin position="241"/>
        <end position="262"/>
    </location>
</feature>
<dbReference type="EMBL" id="FOYZ01000014">
    <property type="protein sequence ID" value="SFR98830.1"/>
    <property type="molecule type" value="Genomic_DNA"/>
</dbReference>
<dbReference type="GO" id="GO:0005262">
    <property type="term" value="F:calcium channel activity"/>
    <property type="evidence" value="ECO:0007669"/>
    <property type="project" value="TreeGrafter"/>
</dbReference>
<dbReference type="Pfam" id="PF01699">
    <property type="entry name" value="Na_Ca_ex"/>
    <property type="match status" value="2"/>
</dbReference>
<dbReference type="GO" id="GO:0006874">
    <property type="term" value="P:intracellular calcium ion homeostasis"/>
    <property type="evidence" value="ECO:0007669"/>
    <property type="project" value="TreeGrafter"/>
</dbReference>
<dbReference type="InterPro" id="IPR004481">
    <property type="entry name" value="K/Na/Ca-exchanger"/>
</dbReference>
<feature type="transmembrane region" description="Helical" evidence="5">
    <location>
        <begin position="76"/>
        <end position="96"/>
    </location>
</feature>
<dbReference type="Gene3D" id="6.10.280.80">
    <property type="entry name" value="NCX, peripheral helical region"/>
    <property type="match status" value="1"/>
</dbReference>
<evidence type="ECO:0000256" key="2">
    <source>
        <dbReference type="ARBA" id="ARBA00022692"/>
    </source>
</evidence>
<feature type="transmembrane region" description="Helical" evidence="5">
    <location>
        <begin position="37"/>
        <end position="64"/>
    </location>
</feature>
<keyword evidence="2 5" id="KW-0812">Transmembrane</keyword>
<accession>A0A1I6L6F5</accession>
<dbReference type="Proteomes" id="UP000199659">
    <property type="component" value="Unassembled WGS sequence"/>
</dbReference>
<dbReference type="RefSeq" id="WP_177214755.1">
    <property type="nucleotide sequence ID" value="NZ_FOYZ01000014.1"/>
</dbReference>
<proteinExistence type="predicted"/>
<name>A0A1I6L6F5_9FIRM</name>
<dbReference type="InterPro" id="IPR004837">
    <property type="entry name" value="NaCa_Exmemb"/>
</dbReference>
<dbReference type="InterPro" id="IPR044880">
    <property type="entry name" value="NCX_ion-bd_dom_sf"/>
</dbReference>
<dbReference type="PANTHER" id="PTHR10846">
    <property type="entry name" value="SODIUM/POTASSIUM/CALCIUM EXCHANGER"/>
    <property type="match status" value="1"/>
</dbReference>
<evidence type="ECO:0000256" key="5">
    <source>
        <dbReference type="SAM" id="Phobius"/>
    </source>
</evidence>
<keyword evidence="8" id="KW-1185">Reference proteome</keyword>
<feature type="transmembrane region" description="Helical" evidence="5">
    <location>
        <begin position="292"/>
        <end position="309"/>
    </location>
</feature>
<feature type="transmembrane region" description="Helical" evidence="5">
    <location>
        <begin position="268"/>
        <end position="285"/>
    </location>
</feature>
<dbReference type="PANTHER" id="PTHR10846:SF8">
    <property type="entry name" value="INNER MEMBRANE PROTEIN YRBG"/>
    <property type="match status" value="1"/>
</dbReference>
<organism evidence="7 8">
    <name type="scientific">Anaeromicropila populeti</name>
    <dbReference type="NCBI Taxonomy" id="37658"/>
    <lineage>
        <taxon>Bacteria</taxon>
        <taxon>Bacillati</taxon>
        <taxon>Bacillota</taxon>
        <taxon>Clostridia</taxon>
        <taxon>Lachnospirales</taxon>
        <taxon>Lachnospiraceae</taxon>
        <taxon>Anaeromicropila</taxon>
    </lineage>
</organism>
<reference evidence="7 8" key="1">
    <citation type="submission" date="2016-10" db="EMBL/GenBank/DDBJ databases">
        <authorList>
            <person name="de Groot N.N."/>
        </authorList>
    </citation>
    <scope>NUCLEOTIDE SEQUENCE [LARGE SCALE GENOMIC DNA]</scope>
    <source>
        <strain evidence="7 8">743A</strain>
    </source>
</reference>
<keyword evidence="3 5" id="KW-1133">Transmembrane helix</keyword>
<dbReference type="NCBIfam" id="TIGR00367">
    <property type="entry name" value="calcium/sodium antiporter"/>
    <property type="match status" value="1"/>
</dbReference>
<feature type="transmembrane region" description="Helical" evidence="5">
    <location>
        <begin position="168"/>
        <end position="187"/>
    </location>
</feature>
<dbReference type="AlphaFoldDB" id="A0A1I6L6F5"/>
<dbReference type="GO" id="GO:0008273">
    <property type="term" value="F:calcium, potassium:sodium antiporter activity"/>
    <property type="evidence" value="ECO:0007669"/>
    <property type="project" value="TreeGrafter"/>
</dbReference>
<feature type="domain" description="Sodium/calcium exchanger membrane region" evidence="6">
    <location>
        <begin position="172"/>
        <end position="309"/>
    </location>
</feature>
<dbReference type="GO" id="GO:0005886">
    <property type="term" value="C:plasma membrane"/>
    <property type="evidence" value="ECO:0007669"/>
    <property type="project" value="TreeGrafter"/>
</dbReference>